<proteinExistence type="predicted"/>
<reference evidence="3" key="1">
    <citation type="journal article" date="2019" name="Genome Biol. Evol.">
        <title>Nephromyces represents a diverse and novel lineage of the Apicomplexa that has retained apicoplasts.</title>
        <authorList>
            <person name="Munoz-Gomez S.A."/>
            <person name="Durnin K."/>
            <person name="Eme L."/>
            <person name="Paight C."/>
            <person name="Lane C.E."/>
            <person name="Saffo M.B."/>
            <person name="Slamovits C.H."/>
        </authorList>
    </citation>
    <scope>NUCLEOTIDE SEQUENCE</scope>
    <source>
        <strain evidence="3">638</strain>
    </source>
</reference>
<dbReference type="Gene3D" id="4.10.640.10">
    <property type="entry name" value="Ribosomal protein S18"/>
    <property type="match status" value="1"/>
</dbReference>
<evidence type="ECO:0008006" key="4">
    <source>
        <dbReference type="Google" id="ProtNLM"/>
    </source>
</evidence>
<evidence type="ECO:0000313" key="3">
    <source>
        <dbReference type="EMBL" id="QEM01697.1"/>
    </source>
</evidence>
<dbReference type="InterPro" id="IPR036870">
    <property type="entry name" value="Ribosomal_bS18_sf"/>
</dbReference>
<dbReference type="GO" id="GO:0006412">
    <property type="term" value="P:translation"/>
    <property type="evidence" value="ECO:0007669"/>
    <property type="project" value="InterPro"/>
</dbReference>
<dbReference type="GO" id="GO:1990904">
    <property type="term" value="C:ribonucleoprotein complex"/>
    <property type="evidence" value="ECO:0007669"/>
    <property type="project" value="UniProtKB-KW"/>
</dbReference>
<dbReference type="GO" id="GO:0005840">
    <property type="term" value="C:ribosome"/>
    <property type="evidence" value="ECO:0007669"/>
    <property type="project" value="UniProtKB-KW"/>
</dbReference>
<dbReference type="Pfam" id="PF01084">
    <property type="entry name" value="Ribosomal_S18"/>
    <property type="match status" value="1"/>
</dbReference>
<sequence>MNFSLKSVSYLQNIQKVKSYLYYNNKLKSRQLTGLKRTQYKFISKLIKQYRILGLISFTNKKLWIF</sequence>
<dbReference type="SUPFAM" id="SSF46911">
    <property type="entry name" value="Ribosomal protein S18"/>
    <property type="match status" value="1"/>
</dbReference>
<dbReference type="GO" id="GO:0003735">
    <property type="term" value="F:structural constituent of ribosome"/>
    <property type="evidence" value="ECO:0007669"/>
    <property type="project" value="InterPro"/>
</dbReference>
<gene>
    <name evidence="3" type="primary">orf59</name>
</gene>
<organism evidence="3">
    <name type="scientific">Nephromyces sp. ex Molgula occidentalis</name>
    <dbReference type="NCBI Taxonomy" id="2544991"/>
    <lineage>
        <taxon>Eukaryota</taxon>
        <taxon>Sar</taxon>
        <taxon>Alveolata</taxon>
        <taxon>Apicomplexa</taxon>
        <taxon>Aconoidasida</taxon>
        <taxon>Nephromycida</taxon>
        <taxon>Nephromyces</taxon>
    </lineage>
</organism>
<keyword evidence="1" id="KW-0689">Ribosomal protein</keyword>
<name>A0A5C1H7W7_9APIC</name>
<keyword evidence="2" id="KW-0687">Ribonucleoprotein</keyword>
<protein>
    <recommendedName>
        <fullName evidence="4">30S ribosomal protein S18</fullName>
    </recommendedName>
</protein>
<evidence type="ECO:0000256" key="1">
    <source>
        <dbReference type="ARBA" id="ARBA00022980"/>
    </source>
</evidence>
<dbReference type="InterPro" id="IPR001648">
    <property type="entry name" value="Ribosomal_bS18"/>
</dbReference>
<evidence type="ECO:0000256" key="2">
    <source>
        <dbReference type="ARBA" id="ARBA00023274"/>
    </source>
</evidence>
<dbReference type="AlphaFoldDB" id="A0A5C1H7W7"/>
<accession>A0A5C1H7W7</accession>
<dbReference type="EMBL" id="MK573204">
    <property type="protein sequence ID" value="QEM01697.1"/>
    <property type="molecule type" value="Genomic_DNA"/>
</dbReference>